<dbReference type="HAMAP" id="MF_02020">
    <property type="entry name" value="Mpl"/>
    <property type="match status" value="1"/>
</dbReference>
<comment type="cofactor">
    <cofactor evidence="9">
        <name>Mg(2+)</name>
        <dbReference type="ChEBI" id="CHEBI:18420"/>
    </cofactor>
</comment>
<dbReference type="InterPro" id="IPR000713">
    <property type="entry name" value="Mur_ligase_N"/>
</dbReference>
<keyword evidence="3 9" id="KW-0547">Nucleotide-binding</keyword>
<sequence>MHIHILGVCGTFMGGLAVLAKAAGHKVTGCDANVYPPMSTQLEVQGIALIEGFGPEQIDLKPDLFVIGNVVSRGNPLMEEILNRGLPYVSGPQWIGEHILQGKWVLAVAGTHGKTTTSSMLAWILEDAGYDPGFLIGGVPMNFGISARLSGSGAHSSFFVIEADEYDTAFFDKRSKFVHYRAKTAILNNLEYDHADIFPDLKAIETQFHHLVRTVPGVGRVIANAREEALQRVMQRGCWSECEWFGGAAPDGWSLTTYEDGRFDVLFKGEKQGTVDWQLTGEHNRMNALAAIAAARHVGVVPSQAISALDRFENVKRRMELRGTVNDIAVYDDFAHHPTAIATTVAGLRKKVGAARILAVLEPRSNTMKLGTMKDALPGSLLDADLVFGYGATGGGKDALGWDLSAALAPLGQKASAFHDLPALVQAVTSQAQPGDHVLVMSNGGFGGVHQKILDALQS</sequence>
<evidence type="ECO:0000259" key="10">
    <source>
        <dbReference type="Pfam" id="PF01225"/>
    </source>
</evidence>
<dbReference type="Gene3D" id="3.40.50.720">
    <property type="entry name" value="NAD(P)-binding Rossmann-like Domain"/>
    <property type="match status" value="1"/>
</dbReference>
<organism evidence="13 14">
    <name type="scientific">Oxalicibacterium faecigallinarum</name>
    <dbReference type="NCBI Taxonomy" id="573741"/>
    <lineage>
        <taxon>Bacteria</taxon>
        <taxon>Pseudomonadati</taxon>
        <taxon>Pseudomonadota</taxon>
        <taxon>Betaproteobacteria</taxon>
        <taxon>Burkholderiales</taxon>
        <taxon>Oxalobacteraceae</taxon>
        <taxon>Oxalicibacterium</taxon>
    </lineage>
</organism>
<dbReference type="UniPathway" id="UPA00544"/>
<dbReference type="InterPro" id="IPR036565">
    <property type="entry name" value="Mur-like_cat_sf"/>
</dbReference>
<dbReference type="Pfam" id="PF08245">
    <property type="entry name" value="Mur_ligase_M"/>
    <property type="match status" value="1"/>
</dbReference>
<protein>
    <recommendedName>
        <fullName evidence="9">UDP-N-acetylmuramate--L-alanyl-gamma-D-glutamyl-meso-2,6-diaminoheptandioate ligase</fullName>
        <ecNumber evidence="9">6.3.2.45</ecNumber>
    </recommendedName>
    <alternativeName>
        <fullName evidence="9">Murein peptide ligase</fullName>
    </alternativeName>
    <alternativeName>
        <fullName evidence="9">UDP-N-acetylmuramate:L-alanyl-gamma-D-glutamyl-meso-diaminopimelate ligase</fullName>
    </alternativeName>
</protein>
<evidence type="ECO:0000256" key="2">
    <source>
        <dbReference type="ARBA" id="ARBA00022618"/>
    </source>
</evidence>
<proteinExistence type="inferred from homology"/>
<comment type="catalytic activity">
    <reaction evidence="9">
        <text>UDP-N-acetyl-alpha-D-muramate + L-alanyl-gamma-D-glutamyl-meso-2,6-diaminopimelate + ATP = UDP-N-acetyl-alpha-D-muramoyl-L-alanyl-gamma-D-glutamyl-meso-2,6-diaminopimelate + ADP + phosphate + H(+)</text>
        <dbReference type="Rhea" id="RHEA:29563"/>
        <dbReference type="ChEBI" id="CHEBI:15378"/>
        <dbReference type="ChEBI" id="CHEBI:30616"/>
        <dbReference type="ChEBI" id="CHEBI:43474"/>
        <dbReference type="ChEBI" id="CHEBI:61401"/>
        <dbReference type="ChEBI" id="CHEBI:70757"/>
        <dbReference type="ChEBI" id="CHEBI:83905"/>
        <dbReference type="ChEBI" id="CHEBI:456216"/>
        <dbReference type="EC" id="6.3.2.45"/>
    </reaction>
</comment>
<comment type="pathway">
    <text evidence="9">Cell wall biogenesis; peptidoglycan recycling.</text>
</comment>
<dbReference type="EC" id="6.3.2.45" evidence="9"/>
<dbReference type="Gene3D" id="3.40.1190.10">
    <property type="entry name" value="Mur-like, catalytic domain"/>
    <property type="match status" value="1"/>
</dbReference>
<keyword evidence="7 9" id="KW-0131">Cell cycle</keyword>
<comment type="similarity">
    <text evidence="9">Belongs to the MurCDEF family. Mpl subfamily.</text>
</comment>
<evidence type="ECO:0000256" key="3">
    <source>
        <dbReference type="ARBA" id="ARBA00022741"/>
    </source>
</evidence>
<comment type="function">
    <text evidence="9">Reutilizes the intact tripeptide L-alanyl-gamma-D-glutamyl-meso-diaminopimelate by linking it to UDP-N-acetylmuramate.</text>
</comment>
<dbReference type="NCBIfam" id="TIGR01081">
    <property type="entry name" value="mpl"/>
    <property type="match status" value="1"/>
</dbReference>
<dbReference type="Pfam" id="PF02875">
    <property type="entry name" value="Mur_ligase_C"/>
    <property type="match status" value="1"/>
</dbReference>
<dbReference type="GO" id="GO:0009252">
    <property type="term" value="P:peptidoglycan biosynthetic process"/>
    <property type="evidence" value="ECO:0007669"/>
    <property type="project" value="UniProtKB-KW"/>
</dbReference>
<dbReference type="GO" id="GO:0005524">
    <property type="term" value="F:ATP binding"/>
    <property type="evidence" value="ECO:0007669"/>
    <property type="project" value="UniProtKB-UniRule"/>
</dbReference>
<dbReference type="GO" id="GO:0106418">
    <property type="term" value="F:UDP-N-acetylmuramate-L-alanyl-gamma-D-glutamyl-meso-2,6-diaminoheptanedioate ligase activity"/>
    <property type="evidence" value="ECO:0007669"/>
    <property type="project" value="UniProtKB-EC"/>
</dbReference>
<keyword evidence="1 9" id="KW-0436">Ligase</keyword>
<dbReference type="GO" id="GO:0071555">
    <property type="term" value="P:cell wall organization"/>
    <property type="evidence" value="ECO:0007669"/>
    <property type="project" value="UniProtKB-KW"/>
</dbReference>
<feature type="domain" description="Mur ligase N-terminal catalytic" evidence="10">
    <location>
        <begin position="2"/>
        <end position="100"/>
    </location>
</feature>
<dbReference type="SUPFAM" id="SSF53244">
    <property type="entry name" value="MurD-like peptide ligases, peptide-binding domain"/>
    <property type="match status" value="1"/>
</dbReference>
<dbReference type="GO" id="GO:0009254">
    <property type="term" value="P:peptidoglycan turnover"/>
    <property type="evidence" value="ECO:0007669"/>
    <property type="project" value="UniProtKB-UniRule"/>
</dbReference>
<keyword evidence="9" id="KW-0460">Magnesium</keyword>
<feature type="domain" description="Mur ligase C-terminal" evidence="11">
    <location>
        <begin position="317"/>
        <end position="444"/>
    </location>
</feature>
<evidence type="ECO:0000256" key="8">
    <source>
        <dbReference type="ARBA" id="ARBA00023316"/>
    </source>
</evidence>
<dbReference type="InterPro" id="IPR004101">
    <property type="entry name" value="Mur_ligase_C"/>
</dbReference>
<feature type="domain" description="Mur ligase central" evidence="12">
    <location>
        <begin position="108"/>
        <end position="295"/>
    </location>
</feature>
<dbReference type="RefSeq" id="WP_188381496.1">
    <property type="nucleotide sequence ID" value="NZ_BMDI01000002.1"/>
</dbReference>
<evidence type="ECO:0000259" key="12">
    <source>
        <dbReference type="Pfam" id="PF08245"/>
    </source>
</evidence>
<dbReference type="InterPro" id="IPR050061">
    <property type="entry name" value="MurCDEF_pg_biosynth"/>
</dbReference>
<dbReference type="InterPro" id="IPR036615">
    <property type="entry name" value="Mur_ligase_C_dom_sf"/>
</dbReference>
<dbReference type="AlphaFoldDB" id="A0A8J3AS61"/>
<keyword evidence="8 9" id="KW-0961">Cell wall biogenesis/degradation</keyword>
<dbReference type="Pfam" id="PF01225">
    <property type="entry name" value="Mur_ligase"/>
    <property type="match status" value="1"/>
</dbReference>
<evidence type="ECO:0000256" key="1">
    <source>
        <dbReference type="ARBA" id="ARBA00022598"/>
    </source>
</evidence>
<evidence type="ECO:0000313" key="13">
    <source>
        <dbReference type="EMBL" id="GGI20238.1"/>
    </source>
</evidence>
<dbReference type="Proteomes" id="UP000642180">
    <property type="component" value="Unassembled WGS sequence"/>
</dbReference>
<keyword evidence="14" id="KW-1185">Reference proteome</keyword>
<evidence type="ECO:0000256" key="7">
    <source>
        <dbReference type="ARBA" id="ARBA00023306"/>
    </source>
</evidence>
<evidence type="ECO:0000256" key="4">
    <source>
        <dbReference type="ARBA" id="ARBA00022840"/>
    </source>
</evidence>
<evidence type="ECO:0000256" key="6">
    <source>
        <dbReference type="ARBA" id="ARBA00022984"/>
    </source>
</evidence>
<evidence type="ECO:0000256" key="9">
    <source>
        <dbReference type="HAMAP-Rule" id="MF_02020"/>
    </source>
</evidence>
<name>A0A8J3AS61_9BURK</name>
<keyword evidence="5 9" id="KW-0133">Cell shape</keyword>
<dbReference type="InterPro" id="IPR013221">
    <property type="entry name" value="Mur_ligase_cen"/>
</dbReference>
<dbReference type="GO" id="GO:0051301">
    <property type="term" value="P:cell division"/>
    <property type="evidence" value="ECO:0007669"/>
    <property type="project" value="UniProtKB-KW"/>
</dbReference>
<dbReference type="Gene3D" id="3.90.190.20">
    <property type="entry name" value="Mur ligase, C-terminal domain"/>
    <property type="match status" value="1"/>
</dbReference>
<feature type="binding site" evidence="9">
    <location>
        <begin position="110"/>
        <end position="116"/>
    </location>
    <ligand>
        <name>ATP</name>
        <dbReference type="ChEBI" id="CHEBI:30616"/>
    </ligand>
</feature>
<dbReference type="EMBL" id="BMDI01000002">
    <property type="protein sequence ID" value="GGI20238.1"/>
    <property type="molecule type" value="Genomic_DNA"/>
</dbReference>
<dbReference type="PANTHER" id="PTHR43445">
    <property type="entry name" value="UDP-N-ACETYLMURAMATE--L-ALANINE LIGASE-RELATED"/>
    <property type="match status" value="1"/>
</dbReference>
<dbReference type="GO" id="GO:0008360">
    <property type="term" value="P:regulation of cell shape"/>
    <property type="evidence" value="ECO:0007669"/>
    <property type="project" value="UniProtKB-KW"/>
</dbReference>
<gene>
    <name evidence="9 13" type="primary">mpl</name>
    <name evidence="13" type="ORF">GCM10008066_23030</name>
</gene>
<evidence type="ECO:0000313" key="14">
    <source>
        <dbReference type="Proteomes" id="UP000642180"/>
    </source>
</evidence>
<keyword evidence="6 9" id="KW-0573">Peptidoglycan synthesis</keyword>
<evidence type="ECO:0000256" key="5">
    <source>
        <dbReference type="ARBA" id="ARBA00022960"/>
    </source>
</evidence>
<dbReference type="SUPFAM" id="SSF53623">
    <property type="entry name" value="MurD-like peptide ligases, catalytic domain"/>
    <property type="match status" value="1"/>
</dbReference>
<dbReference type="PANTHER" id="PTHR43445:SF5">
    <property type="entry name" value="UDP-N-ACETYLMURAMATE--L-ALANYL-GAMMA-D-GLUTAMYL-MESO-2,6-DIAMINOHEPTANDIOATE LIGASE"/>
    <property type="match status" value="1"/>
</dbReference>
<accession>A0A8J3AS61</accession>
<reference evidence="14" key="1">
    <citation type="journal article" date="2019" name="Int. J. Syst. Evol. Microbiol.">
        <title>The Global Catalogue of Microorganisms (GCM) 10K type strain sequencing project: providing services to taxonomists for standard genome sequencing and annotation.</title>
        <authorList>
            <consortium name="The Broad Institute Genomics Platform"/>
            <consortium name="The Broad Institute Genome Sequencing Center for Infectious Disease"/>
            <person name="Wu L."/>
            <person name="Ma J."/>
        </authorList>
    </citation>
    <scope>NUCLEOTIDE SEQUENCE [LARGE SCALE GENOMIC DNA]</scope>
    <source>
        <strain evidence="14">CCM 2767</strain>
    </source>
</reference>
<comment type="caution">
    <text evidence="13">The sequence shown here is derived from an EMBL/GenBank/DDBJ whole genome shotgun (WGS) entry which is preliminary data.</text>
</comment>
<dbReference type="SUPFAM" id="SSF51984">
    <property type="entry name" value="MurCD N-terminal domain"/>
    <property type="match status" value="1"/>
</dbReference>
<evidence type="ECO:0000259" key="11">
    <source>
        <dbReference type="Pfam" id="PF02875"/>
    </source>
</evidence>
<keyword evidence="2 9" id="KW-0132">Cell division</keyword>
<dbReference type="InterPro" id="IPR005757">
    <property type="entry name" value="Mpl"/>
</dbReference>
<keyword evidence="4 9" id="KW-0067">ATP-binding</keyword>